<accession>A0ABU5L8X3</accession>
<dbReference type="Proteomes" id="UP001293791">
    <property type="component" value="Unassembled WGS sequence"/>
</dbReference>
<proteinExistence type="predicted"/>
<protein>
    <submittedName>
        <fullName evidence="1">HK97 family phage portal protein</fullName>
    </submittedName>
</protein>
<dbReference type="EMBL" id="JARGYT010000065">
    <property type="protein sequence ID" value="MDZ5762571.1"/>
    <property type="molecule type" value="Genomic_DNA"/>
</dbReference>
<dbReference type="Pfam" id="PF04860">
    <property type="entry name" value="Phage_portal"/>
    <property type="match status" value="1"/>
</dbReference>
<dbReference type="InterPro" id="IPR006944">
    <property type="entry name" value="Phage/GTA_portal"/>
</dbReference>
<dbReference type="RefSeq" id="WP_322498028.1">
    <property type="nucleotide sequence ID" value="NZ_JARGYT010000065.1"/>
</dbReference>
<evidence type="ECO:0000313" key="1">
    <source>
        <dbReference type="EMBL" id="MDZ5762571.1"/>
    </source>
</evidence>
<gene>
    <name evidence="1" type="ORF">Cyrtocomes_00960</name>
</gene>
<dbReference type="InterPro" id="IPR006427">
    <property type="entry name" value="Portal_HK97"/>
</dbReference>
<dbReference type="NCBIfam" id="TIGR01537">
    <property type="entry name" value="portal_HK97"/>
    <property type="match status" value="1"/>
</dbReference>
<name>A0ABU5L8X3_9RICK</name>
<comment type="caution">
    <text evidence="1">The sequence shown here is derived from an EMBL/GenBank/DDBJ whole genome shotgun (WGS) entry which is preliminary data.</text>
</comment>
<reference evidence="1 2" key="1">
    <citation type="submission" date="2023-02" db="EMBL/GenBank/DDBJ databases">
        <title>Host association and intracellularity evolved multiple times independently in the Rickettsiales.</title>
        <authorList>
            <person name="Castelli M."/>
            <person name="Nardi T."/>
            <person name="Gammuto L."/>
            <person name="Bellinzona G."/>
            <person name="Sabaneyeva E."/>
            <person name="Potekhin A."/>
            <person name="Serra V."/>
            <person name="Petroni G."/>
            <person name="Sassera D."/>
        </authorList>
    </citation>
    <scope>NUCLEOTIDE SEQUENCE [LARGE SCALE GENOMIC DNA]</scope>
    <source>
        <strain evidence="1 2">BOD18</strain>
    </source>
</reference>
<evidence type="ECO:0000313" key="2">
    <source>
        <dbReference type="Proteomes" id="UP001293791"/>
    </source>
</evidence>
<sequence length="395" mass="45045">MFDSIKSIFKDKVQFNESYLYQIGKPVWSNRSYTTFADKAYIKNVIANRSIRMISTCAASIVPIIYKADGAESQIRNRIEKLLKEPNPIQNGFEFFESIYTYRQLYGNAYILASQVGRDSLPLEIYLLRPERVKIIAGEQFLPLGYRYTVENKNIDYMLDSVTGKGNILHIKNFNPVSDWYGLSPVEAASYSIDQHNQAAEWNQSLLQSGARPSGVITVKDSEGKPSTLTREQFYQIKEMISECFSGPKNSGRPMVLEGGLEWKEMSMSPKDMDFIESKNSSARDIALAFGVPPQLLGIPGDNTYNNLREARIALWEEVVLPMVDNTFANISRWINKNYELDIEIKYDRSKISALASKSDSVWERLQNVTFMTTNEKREYVGLHPLVEQGNYTSS</sequence>
<keyword evidence="2" id="KW-1185">Reference proteome</keyword>
<organism evidence="1 2">
    <name type="scientific">Candidatus Cyrtobacter comes</name>
    <dbReference type="NCBI Taxonomy" id="675776"/>
    <lineage>
        <taxon>Bacteria</taxon>
        <taxon>Pseudomonadati</taxon>
        <taxon>Pseudomonadota</taxon>
        <taxon>Alphaproteobacteria</taxon>
        <taxon>Rickettsiales</taxon>
        <taxon>Candidatus Midichloriaceae</taxon>
        <taxon>Candidatus Cyrtobacter</taxon>
    </lineage>
</organism>